<proteinExistence type="predicted"/>
<evidence type="ECO:0000313" key="2">
    <source>
        <dbReference type="EMBL" id="OTG19677.1"/>
    </source>
</evidence>
<gene>
    <name evidence="2" type="ORF">HannXRQ_Chr08g0236761</name>
    <name evidence="1" type="ORF">HanXRQr2_Chr08g0356701</name>
</gene>
<dbReference type="InParanoid" id="A0A251U8I4"/>
<dbReference type="Proteomes" id="UP000215914">
    <property type="component" value="Chromosome 8"/>
</dbReference>
<keyword evidence="3" id="KW-1185">Reference proteome</keyword>
<reference evidence="1 3" key="1">
    <citation type="journal article" date="2017" name="Nature">
        <title>The sunflower genome provides insights into oil metabolism, flowering and Asterid evolution.</title>
        <authorList>
            <person name="Badouin H."/>
            <person name="Gouzy J."/>
            <person name="Grassa C.J."/>
            <person name="Murat F."/>
            <person name="Staton S.E."/>
            <person name="Cottret L."/>
            <person name="Lelandais-Briere C."/>
            <person name="Owens G.L."/>
            <person name="Carrere S."/>
            <person name="Mayjonade B."/>
            <person name="Legrand L."/>
            <person name="Gill N."/>
            <person name="Kane N.C."/>
            <person name="Bowers J.E."/>
            <person name="Hubner S."/>
            <person name="Bellec A."/>
            <person name="Berard A."/>
            <person name="Berges H."/>
            <person name="Blanchet N."/>
            <person name="Boniface M.C."/>
            <person name="Brunel D."/>
            <person name="Catrice O."/>
            <person name="Chaidir N."/>
            <person name="Claudel C."/>
            <person name="Donnadieu C."/>
            <person name="Faraut T."/>
            <person name="Fievet G."/>
            <person name="Helmstetter N."/>
            <person name="King M."/>
            <person name="Knapp S.J."/>
            <person name="Lai Z."/>
            <person name="Le Paslier M.C."/>
            <person name="Lippi Y."/>
            <person name="Lorenzon L."/>
            <person name="Mandel J.R."/>
            <person name="Marage G."/>
            <person name="Marchand G."/>
            <person name="Marquand E."/>
            <person name="Bret-Mestries E."/>
            <person name="Morien E."/>
            <person name="Nambeesan S."/>
            <person name="Nguyen T."/>
            <person name="Pegot-Espagnet P."/>
            <person name="Pouilly N."/>
            <person name="Raftis F."/>
            <person name="Sallet E."/>
            <person name="Schiex T."/>
            <person name="Thomas J."/>
            <person name="Vandecasteele C."/>
            <person name="Vares D."/>
            <person name="Vear F."/>
            <person name="Vautrin S."/>
            <person name="Crespi M."/>
            <person name="Mangin B."/>
            <person name="Burke J.M."/>
            <person name="Salse J."/>
            <person name="Munos S."/>
            <person name="Vincourt P."/>
            <person name="Rieseberg L.H."/>
            <person name="Langlade N.B."/>
        </authorList>
    </citation>
    <scope>NUCLEOTIDE SEQUENCE [LARGE SCALE GENOMIC DNA]</scope>
    <source>
        <strain evidence="3">cv. SF193</strain>
        <tissue evidence="1">Leaves</tissue>
    </source>
</reference>
<dbReference type="EMBL" id="MNCJ02000323">
    <property type="protein sequence ID" value="KAF5796849.1"/>
    <property type="molecule type" value="Genomic_DNA"/>
</dbReference>
<organism evidence="2 3">
    <name type="scientific">Helianthus annuus</name>
    <name type="common">Common sunflower</name>
    <dbReference type="NCBI Taxonomy" id="4232"/>
    <lineage>
        <taxon>Eukaryota</taxon>
        <taxon>Viridiplantae</taxon>
        <taxon>Streptophyta</taxon>
        <taxon>Embryophyta</taxon>
        <taxon>Tracheophyta</taxon>
        <taxon>Spermatophyta</taxon>
        <taxon>Magnoliopsida</taxon>
        <taxon>eudicotyledons</taxon>
        <taxon>Gunneridae</taxon>
        <taxon>Pentapetalae</taxon>
        <taxon>asterids</taxon>
        <taxon>campanulids</taxon>
        <taxon>Asterales</taxon>
        <taxon>Asteraceae</taxon>
        <taxon>Asteroideae</taxon>
        <taxon>Heliantheae alliance</taxon>
        <taxon>Heliantheae</taxon>
        <taxon>Helianthus</taxon>
    </lineage>
</organism>
<reference evidence="1" key="3">
    <citation type="submission" date="2020-06" db="EMBL/GenBank/DDBJ databases">
        <title>Helianthus annuus Genome sequencing and assembly Release 2.</title>
        <authorList>
            <person name="Gouzy J."/>
            <person name="Langlade N."/>
            <person name="Munos S."/>
        </authorList>
    </citation>
    <scope>NUCLEOTIDE SEQUENCE</scope>
    <source>
        <tissue evidence="1">Leaves</tissue>
    </source>
</reference>
<name>A0A251U8I4_HELAN</name>
<evidence type="ECO:0000313" key="1">
    <source>
        <dbReference type="EMBL" id="KAF5796849.1"/>
    </source>
</evidence>
<reference evidence="2" key="2">
    <citation type="submission" date="2017-02" db="EMBL/GenBank/DDBJ databases">
        <title>Sunflower complete genome.</title>
        <authorList>
            <person name="Langlade N."/>
            <person name="Munos S."/>
        </authorList>
    </citation>
    <scope>NUCLEOTIDE SEQUENCE [LARGE SCALE GENOMIC DNA]</scope>
    <source>
        <tissue evidence="2">Leaves</tissue>
    </source>
</reference>
<protein>
    <submittedName>
        <fullName evidence="2">Uncharacterized protein</fullName>
    </submittedName>
</protein>
<evidence type="ECO:0000313" key="3">
    <source>
        <dbReference type="Proteomes" id="UP000215914"/>
    </source>
</evidence>
<dbReference type="AlphaFoldDB" id="A0A251U8I4"/>
<sequence length="50" mass="5657">MPKAGKYNLQEKATLYFCVKDSLLAAVSIIYQHSSIHCLKDNTACFSLYK</sequence>
<dbReference type="Gramene" id="mRNA:HanXRQr2_Chr08g0356701">
    <property type="protein sequence ID" value="CDS:HanXRQr2_Chr08g0356701.1"/>
    <property type="gene ID" value="HanXRQr2_Chr08g0356701"/>
</dbReference>
<dbReference type="EMBL" id="CM007897">
    <property type="protein sequence ID" value="OTG19677.1"/>
    <property type="molecule type" value="Genomic_DNA"/>
</dbReference>
<accession>A0A251U8I4</accession>